<dbReference type="Proteomes" id="UP000075901">
    <property type="component" value="Unassembled WGS sequence"/>
</dbReference>
<reference evidence="3" key="2">
    <citation type="submission" date="2020-05" db="UniProtKB">
        <authorList>
            <consortium name="EnsemblMetazoa"/>
        </authorList>
    </citation>
    <scope>IDENTIFICATION</scope>
    <source>
        <strain evidence="3">maculatus3</strain>
    </source>
</reference>
<dbReference type="EnsemblMetazoa" id="AMAM007354-RA">
    <property type="protein sequence ID" value="AMAM007354-PA"/>
    <property type="gene ID" value="AMAM007354"/>
</dbReference>
<feature type="transmembrane region" description="Helical" evidence="2">
    <location>
        <begin position="54"/>
        <end position="72"/>
    </location>
</feature>
<dbReference type="VEuPathDB" id="VectorBase:AMAM007354"/>
<organism evidence="3 4">
    <name type="scientific">Anopheles maculatus</name>
    <dbReference type="NCBI Taxonomy" id="74869"/>
    <lineage>
        <taxon>Eukaryota</taxon>
        <taxon>Metazoa</taxon>
        <taxon>Ecdysozoa</taxon>
        <taxon>Arthropoda</taxon>
        <taxon>Hexapoda</taxon>
        <taxon>Insecta</taxon>
        <taxon>Pterygota</taxon>
        <taxon>Neoptera</taxon>
        <taxon>Endopterygota</taxon>
        <taxon>Diptera</taxon>
        <taxon>Nematocera</taxon>
        <taxon>Culicoidea</taxon>
        <taxon>Culicidae</taxon>
        <taxon>Anophelinae</taxon>
        <taxon>Anopheles</taxon>
        <taxon>Anopheles maculatus group</taxon>
    </lineage>
</organism>
<evidence type="ECO:0000313" key="3">
    <source>
        <dbReference type="EnsemblMetazoa" id="AMAM007354-PA"/>
    </source>
</evidence>
<evidence type="ECO:0000313" key="4">
    <source>
        <dbReference type="Proteomes" id="UP000075901"/>
    </source>
</evidence>
<reference evidence="4" key="1">
    <citation type="submission" date="2013-09" db="EMBL/GenBank/DDBJ databases">
        <title>The Genome Sequence of Anopheles maculatus species B.</title>
        <authorList>
            <consortium name="The Broad Institute Genomics Platform"/>
            <person name="Neafsey D.E."/>
            <person name="Besansky N."/>
            <person name="Howell P."/>
            <person name="Walton C."/>
            <person name="Young S.K."/>
            <person name="Zeng Q."/>
            <person name="Gargeya S."/>
            <person name="Fitzgerald M."/>
            <person name="Haas B."/>
            <person name="Abouelleil A."/>
            <person name="Allen A.W."/>
            <person name="Alvarado L."/>
            <person name="Arachchi H.M."/>
            <person name="Berlin A.M."/>
            <person name="Chapman S.B."/>
            <person name="Gainer-Dewar J."/>
            <person name="Goldberg J."/>
            <person name="Griggs A."/>
            <person name="Gujja S."/>
            <person name="Hansen M."/>
            <person name="Howarth C."/>
            <person name="Imamovic A."/>
            <person name="Ireland A."/>
            <person name="Larimer J."/>
            <person name="McCowan C."/>
            <person name="Murphy C."/>
            <person name="Pearson M."/>
            <person name="Poon T.W."/>
            <person name="Priest M."/>
            <person name="Roberts A."/>
            <person name="Saif S."/>
            <person name="Shea T."/>
            <person name="Sisk P."/>
            <person name="Sykes S."/>
            <person name="Wortman J."/>
            <person name="Nusbaum C."/>
            <person name="Birren B."/>
        </authorList>
    </citation>
    <scope>NUCLEOTIDE SEQUENCE [LARGE SCALE GENOMIC DNA]</scope>
    <source>
        <strain evidence="4">maculatus3</strain>
    </source>
</reference>
<dbReference type="AlphaFoldDB" id="A0A182SIA3"/>
<sequence>HLPEHSHVTNPYQPDIPTLGPKRTSTPPRKDSSFVTYENRFLKPMIFPSQYDHTLWHVLLSFYSIVCCMIVLRMMHPPIGIKPSTVSFCHFLRHTVILLNSIASTPPGMKP</sequence>
<keyword evidence="2" id="KW-1133">Transmembrane helix</keyword>
<protein>
    <submittedName>
        <fullName evidence="3">Uncharacterized protein</fullName>
    </submittedName>
</protein>
<accession>A0A182SIA3</accession>
<evidence type="ECO:0000256" key="1">
    <source>
        <dbReference type="SAM" id="MobiDB-lite"/>
    </source>
</evidence>
<proteinExistence type="predicted"/>
<evidence type="ECO:0000256" key="2">
    <source>
        <dbReference type="SAM" id="Phobius"/>
    </source>
</evidence>
<feature type="region of interest" description="Disordered" evidence="1">
    <location>
        <begin position="1"/>
        <end position="32"/>
    </location>
</feature>
<keyword evidence="2" id="KW-0472">Membrane</keyword>
<keyword evidence="4" id="KW-1185">Reference proteome</keyword>
<keyword evidence="2" id="KW-0812">Transmembrane</keyword>
<name>A0A182SIA3_9DIPT</name>